<sequence>MEEVKQKIGGTPEWSYESRLPALPRAMEETNETVCEEVRLGEVIEGEHLVVE</sequence>
<reference evidence="1 2" key="1">
    <citation type="submission" date="2019-08" db="EMBL/GenBank/DDBJ databases">
        <authorList>
            <person name="Alioto T."/>
            <person name="Alioto T."/>
            <person name="Gomez Garrido J."/>
        </authorList>
    </citation>
    <scope>NUCLEOTIDE SEQUENCE [LARGE SCALE GENOMIC DNA]</scope>
</reference>
<accession>A0A5E4N050</accession>
<keyword evidence="2" id="KW-1185">Reference proteome</keyword>
<dbReference type="EMBL" id="CABPRJ010001443">
    <property type="protein sequence ID" value="VVC37195.1"/>
    <property type="molecule type" value="Genomic_DNA"/>
</dbReference>
<proteinExistence type="predicted"/>
<organism evidence="1 2">
    <name type="scientific">Cinara cedri</name>
    <dbReference type="NCBI Taxonomy" id="506608"/>
    <lineage>
        <taxon>Eukaryota</taxon>
        <taxon>Metazoa</taxon>
        <taxon>Ecdysozoa</taxon>
        <taxon>Arthropoda</taxon>
        <taxon>Hexapoda</taxon>
        <taxon>Insecta</taxon>
        <taxon>Pterygota</taxon>
        <taxon>Neoptera</taxon>
        <taxon>Paraneoptera</taxon>
        <taxon>Hemiptera</taxon>
        <taxon>Sternorrhyncha</taxon>
        <taxon>Aphidomorpha</taxon>
        <taxon>Aphidoidea</taxon>
        <taxon>Aphididae</taxon>
        <taxon>Lachninae</taxon>
        <taxon>Cinara</taxon>
    </lineage>
</organism>
<evidence type="ECO:0000313" key="1">
    <source>
        <dbReference type="EMBL" id="VVC37195.1"/>
    </source>
</evidence>
<dbReference type="AlphaFoldDB" id="A0A5E4N050"/>
<gene>
    <name evidence="1" type="ORF">CINCED_3A022836</name>
</gene>
<dbReference type="Proteomes" id="UP000325440">
    <property type="component" value="Unassembled WGS sequence"/>
</dbReference>
<name>A0A5E4N050_9HEMI</name>
<protein>
    <submittedName>
        <fullName evidence="1">Uncharacterized protein</fullName>
    </submittedName>
</protein>
<evidence type="ECO:0000313" key="2">
    <source>
        <dbReference type="Proteomes" id="UP000325440"/>
    </source>
</evidence>